<name>A0A1U7MYE7_9CYAN</name>
<keyword evidence="1" id="KW-1133">Transmembrane helix</keyword>
<keyword evidence="4" id="KW-1185">Reference proteome</keyword>
<reference evidence="3 4" key="1">
    <citation type="submission" date="2016-10" db="EMBL/GenBank/DDBJ databases">
        <title>Comparative genomics uncovers the prolific and rare metabolic potential of the cyanobacterial genus Moorea.</title>
        <authorList>
            <person name="Leao T."/>
            <person name="Castelao G."/>
            <person name="Korobeynikov A."/>
            <person name="Monroe E.A."/>
            <person name="Podell S."/>
            <person name="Glukhov E."/>
            <person name="Allen E."/>
            <person name="Gerwick W.H."/>
            <person name="Gerwick L."/>
        </authorList>
    </citation>
    <scope>NUCLEOTIDE SEQUENCE [LARGE SCALE GENOMIC DNA]</scope>
    <source>
        <strain evidence="3 4">PNG5-198</strain>
    </source>
</reference>
<evidence type="ECO:0000256" key="1">
    <source>
        <dbReference type="SAM" id="Phobius"/>
    </source>
</evidence>
<protein>
    <recommendedName>
        <fullName evidence="2">H repeat-associated protein N-terminal domain-containing protein</fullName>
    </recommendedName>
</protein>
<organism evidence="3 4">
    <name type="scientific">Moorena bouillonii PNG</name>
    <dbReference type="NCBI Taxonomy" id="568701"/>
    <lineage>
        <taxon>Bacteria</taxon>
        <taxon>Bacillati</taxon>
        <taxon>Cyanobacteriota</taxon>
        <taxon>Cyanophyceae</taxon>
        <taxon>Coleofasciculales</taxon>
        <taxon>Coleofasciculaceae</taxon>
        <taxon>Moorena</taxon>
    </lineage>
</organism>
<evidence type="ECO:0000313" key="3">
    <source>
        <dbReference type="EMBL" id="OLT58720.1"/>
    </source>
</evidence>
<feature type="domain" description="H repeat-associated protein N-terminal" evidence="2">
    <location>
        <begin position="23"/>
        <end position="69"/>
    </location>
</feature>
<keyword evidence="1" id="KW-0812">Transmembrane</keyword>
<feature type="transmembrane region" description="Helical" evidence="1">
    <location>
        <begin position="41"/>
        <end position="65"/>
    </location>
</feature>
<keyword evidence="1" id="KW-0472">Membrane</keyword>
<sequence>MAKGFVKAQQEREALILKNSVLKHFQHLRDPRVERTQKHSLVAMITIAILAVLSGADGFVAIVTYGKAFASVAGDVFRVAQWDSVTRYLWSGVWSARPPGARDEFLELGQLYY</sequence>
<accession>A0A1U7MYE7</accession>
<evidence type="ECO:0000313" key="4">
    <source>
        <dbReference type="Proteomes" id="UP000186657"/>
    </source>
</evidence>
<dbReference type="Pfam" id="PF13808">
    <property type="entry name" value="DDE_Tnp_1_assoc"/>
    <property type="match status" value="1"/>
</dbReference>
<comment type="caution">
    <text evidence="3">The sequence shown here is derived from an EMBL/GenBank/DDBJ whole genome shotgun (WGS) entry which is preliminary data.</text>
</comment>
<gene>
    <name evidence="3" type="ORF">BJP37_06360</name>
</gene>
<dbReference type="AlphaFoldDB" id="A0A1U7MYE7"/>
<dbReference type="EMBL" id="MKZS01000001">
    <property type="protein sequence ID" value="OLT58720.1"/>
    <property type="molecule type" value="Genomic_DNA"/>
</dbReference>
<dbReference type="InterPro" id="IPR032806">
    <property type="entry name" value="YbfD_N"/>
</dbReference>
<evidence type="ECO:0000259" key="2">
    <source>
        <dbReference type="Pfam" id="PF13808"/>
    </source>
</evidence>
<proteinExistence type="predicted"/>
<dbReference type="Proteomes" id="UP000186657">
    <property type="component" value="Unassembled WGS sequence"/>
</dbReference>
<dbReference type="RefSeq" id="WP_075897442.1">
    <property type="nucleotide sequence ID" value="NZ_MKZS01000001.1"/>
</dbReference>